<evidence type="ECO:0000313" key="2">
    <source>
        <dbReference type="Proteomes" id="UP000008207"/>
    </source>
</evidence>
<sequence>MPEPKKRFTPEVRDEAVRLAQASGRSRRERAADLAGR</sequence>
<dbReference type="eggNOG" id="COG2963">
    <property type="taxonomic scope" value="Bacteria"/>
</dbReference>
<dbReference type="HOGENOM" id="CLU_3345834_0_0_5"/>
<dbReference type="STRING" id="460265.Mnod_3771"/>
<reference evidence="1 2" key="1">
    <citation type="submission" date="2009-01" db="EMBL/GenBank/DDBJ databases">
        <title>Complete sequence of chromosome of Methylobacterium nodulans ORS 2060.</title>
        <authorList>
            <consortium name="US DOE Joint Genome Institute"/>
            <person name="Lucas S."/>
            <person name="Copeland A."/>
            <person name="Lapidus A."/>
            <person name="Glavina del Rio T."/>
            <person name="Dalin E."/>
            <person name="Tice H."/>
            <person name="Bruce D."/>
            <person name="Goodwin L."/>
            <person name="Pitluck S."/>
            <person name="Sims D."/>
            <person name="Brettin T."/>
            <person name="Detter J.C."/>
            <person name="Han C."/>
            <person name="Larimer F."/>
            <person name="Land M."/>
            <person name="Hauser L."/>
            <person name="Kyrpides N."/>
            <person name="Ivanova N."/>
            <person name="Marx C.J."/>
            <person name="Richardson P."/>
        </authorList>
    </citation>
    <scope>NUCLEOTIDE SEQUENCE [LARGE SCALE GENOMIC DNA]</scope>
    <source>
        <strain evidence="2">LMG 21967 / CNCM I-2342 / ORS 2060</strain>
    </source>
</reference>
<dbReference type="AlphaFoldDB" id="B8IRD7"/>
<evidence type="ECO:0008006" key="3">
    <source>
        <dbReference type="Google" id="ProtNLM"/>
    </source>
</evidence>
<gene>
    <name evidence="1" type="ordered locus">Mnod_3771</name>
</gene>
<protein>
    <recommendedName>
        <fullName evidence="3">Transposase IS3/IS911 family protein</fullName>
    </recommendedName>
</protein>
<dbReference type="Proteomes" id="UP000008207">
    <property type="component" value="Chromosome"/>
</dbReference>
<organism evidence="1 2">
    <name type="scientific">Methylobacterium nodulans (strain LMG 21967 / CNCM I-2342 / ORS 2060)</name>
    <dbReference type="NCBI Taxonomy" id="460265"/>
    <lineage>
        <taxon>Bacteria</taxon>
        <taxon>Pseudomonadati</taxon>
        <taxon>Pseudomonadota</taxon>
        <taxon>Alphaproteobacteria</taxon>
        <taxon>Hyphomicrobiales</taxon>
        <taxon>Methylobacteriaceae</taxon>
        <taxon>Methylobacterium</taxon>
    </lineage>
</organism>
<accession>B8IRD7</accession>
<dbReference type="KEGG" id="mno:Mnod_3771"/>
<name>B8IRD7_METNO</name>
<keyword evidence="2" id="KW-1185">Reference proteome</keyword>
<evidence type="ECO:0000313" key="1">
    <source>
        <dbReference type="EMBL" id="ACL58677.1"/>
    </source>
</evidence>
<dbReference type="EMBL" id="CP001349">
    <property type="protein sequence ID" value="ACL58677.1"/>
    <property type="molecule type" value="Genomic_DNA"/>
</dbReference>
<proteinExistence type="predicted"/>